<evidence type="ECO:0000256" key="1">
    <source>
        <dbReference type="ARBA" id="ARBA00000798"/>
    </source>
</evidence>
<keyword evidence="10" id="KW-0443">Lipid metabolism</keyword>
<evidence type="ECO:0000313" key="13">
    <source>
        <dbReference type="EMBL" id="PPQ31960.1"/>
    </source>
</evidence>
<feature type="domain" description="PLD phosphodiesterase" evidence="12">
    <location>
        <begin position="159"/>
        <end position="186"/>
    </location>
</feature>
<dbReference type="GO" id="GO:0016891">
    <property type="term" value="F:RNA endonuclease activity producing 5'-phosphomonoesters, hydrolytic mechanism"/>
    <property type="evidence" value="ECO:0007669"/>
    <property type="project" value="TreeGrafter"/>
</dbReference>
<dbReference type="EC" id="3.1.4.4" evidence="5"/>
<name>A0A2S6NBG0_9HYPH</name>
<evidence type="ECO:0000256" key="8">
    <source>
        <dbReference type="ARBA" id="ARBA00022801"/>
    </source>
</evidence>
<sequence length="224" mass="24592">MGGPGALSPRLDRRHGLCRAAALAARQPERPALAWQGVMRGLKAFLIGGALLVALVAPKPFLRTSAPVTAPIRIAYGPSAGFEAIDPDLIGKATEKIDMAAYVLSDQKIIEALSEAASRGVKIRLYLDPEQFRRIASANEIMIALINQPNVSAKIKAEQNDMMHLKTFAVDGRWLRTGSANFSWSGERRQDNDIVVIDSPDIAREFSRDFDQIWARRDNSEAAR</sequence>
<organism evidence="13 14">
    <name type="scientific">Rhodoblastus sphagnicola</name>
    <dbReference type="NCBI Taxonomy" id="333368"/>
    <lineage>
        <taxon>Bacteria</taxon>
        <taxon>Pseudomonadati</taxon>
        <taxon>Pseudomonadota</taxon>
        <taxon>Alphaproteobacteria</taxon>
        <taxon>Hyphomicrobiales</taxon>
        <taxon>Rhodoblastaceae</taxon>
        <taxon>Rhodoblastus</taxon>
    </lineage>
</organism>
<evidence type="ECO:0000313" key="14">
    <source>
        <dbReference type="Proteomes" id="UP000239089"/>
    </source>
</evidence>
<evidence type="ECO:0000256" key="5">
    <source>
        <dbReference type="ARBA" id="ARBA00012027"/>
    </source>
</evidence>
<evidence type="ECO:0000256" key="9">
    <source>
        <dbReference type="ARBA" id="ARBA00022963"/>
    </source>
</evidence>
<dbReference type="Proteomes" id="UP000239089">
    <property type="component" value="Unassembled WGS sequence"/>
</dbReference>
<dbReference type="Gene3D" id="3.30.870.10">
    <property type="entry name" value="Endonuclease Chain A"/>
    <property type="match status" value="1"/>
</dbReference>
<evidence type="ECO:0000256" key="2">
    <source>
        <dbReference type="ARBA" id="ARBA00003145"/>
    </source>
</evidence>
<comment type="catalytic activity">
    <reaction evidence="1">
        <text>a 1,2-diacyl-sn-glycero-3-phosphocholine + H2O = a 1,2-diacyl-sn-glycero-3-phosphate + choline + H(+)</text>
        <dbReference type="Rhea" id="RHEA:14445"/>
        <dbReference type="ChEBI" id="CHEBI:15354"/>
        <dbReference type="ChEBI" id="CHEBI:15377"/>
        <dbReference type="ChEBI" id="CHEBI:15378"/>
        <dbReference type="ChEBI" id="CHEBI:57643"/>
        <dbReference type="ChEBI" id="CHEBI:58608"/>
        <dbReference type="EC" id="3.1.4.4"/>
    </reaction>
</comment>
<dbReference type="InterPro" id="IPR051406">
    <property type="entry name" value="PLD_domain"/>
</dbReference>
<comment type="function">
    <text evidence="2">Could be a virulence factor.</text>
</comment>
<dbReference type="SUPFAM" id="SSF56024">
    <property type="entry name" value="Phospholipase D/nuclease"/>
    <property type="match status" value="1"/>
</dbReference>
<evidence type="ECO:0000256" key="7">
    <source>
        <dbReference type="ARBA" id="ARBA00022525"/>
    </source>
</evidence>
<evidence type="ECO:0000256" key="6">
    <source>
        <dbReference type="ARBA" id="ARBA00018392"/>
    </source>
</evidence>
<evidence type="ECO:0000256" key="11">
    <source>
        <dbReference type="ARBA" id="ARBA00029594"/>
    </source>
</evidence>
<dbReference type="PANTHER" id="PTHR43856:SF1">
    <property type="entry name" value="MITOCHONDRIAL CARDIOLIPIN HYDROLASE"/>
    <property type="match status" value="1"/>
</dbReference>
<dbReference type="InterPro" id="IPR001736">
    <property type="entry name" value="PLipase_D/transphosphatidylase"/>
</dbReference>
<accession>A0A2S6NBG0</accession>
<dbReference type="GO" id="GO:0006793">
    <property type="term" value="P:phosphorus metabolic process"/>
    <property type="evidence" value="ECO:0007669"/>
    <property type="project" value="UniProtKB-ARBA"/>
</dbReference>
<dbReference type="AlphaFoldDB" id="A0A2S6NBG0"/>
<dbReference type="CDD" id="cd09116">
    <property type="entry name" value="PLDc_Nuc_like"/>
    <property type="match status" value="1"/>
</dbReference>
<keyword evidence="8" id="KW-0378">Hydrolase</keyword>
<proteinExistence type="inferred from homology"/>
<keyword evidence="14" id="KW-1185">Reference proteome</keyword>
<evidence type="ECO:0000256" key="3">
    <source>
        <dbReference type="ARBA" id="ARBA00004613"/>
    </source>
</evidence>
<comment type="caution">
    <text evidence="13">The sequence shown here is derived from an EMBL/GenBank/DDBJ whole genome shotgun (WGS) entry which is preliminary data.</text>
</comment>
<keyword evidence="9" id="KW-0442">Lipid degradation</keyword>
<keyword evidence="7" id="KW-0964">Secreted</keyword>
<dbReference type="GO" id="GO:0005576">
    <property type="term" value="C:extracellular region"/>
    <property type="evidence" value="ECO:0007669"/>
    <property type="project" value="UniProtKB-SubCell"/>
</dbReference>
<reference evidence="13 14" key="1">
    <citation type="journal article" date="2018" name="Arch. Microbiol.">
        <title>New insights into the metabolic potential of the phototrophic purple bacterium Rhodopila globiformis DSM 161(T) from its draft genome sequence and evidence for a vanadium-dependent nitrogenase.</title>
        <authorList>
            <person name="Imhoff J.F."/>
            <person name="Rahn T."/>
            <person name="Kunzel S."/>
            <person name="Neulinger S.C."/>
        </authorList>
    </citation>
    <scope>NUCLEOTIDE SEQUENCE [LARGE SCALE GENOMIC DNA]</scope>
    <source>
        <strain evidence="13 14">DSM 16996</strain>
    </source>
</reference>
<comment type="similarity">
    <text evidence="4">Belongs to the phospholipase D family.</text>
</comment>
<dbReference type="PANTHER" id="PTHR43856">
    <property type="entry name" value="CARDIOLIPIN HYDROLASE"/>
    <property type="match status" value="1"/>
</dbReference>
<dbReference type="InterPro" id="IPR025202">
    <property type="entry name" value="PLD-like_dom"/>
</dbReference>
<dbReference type="GO" id="GO:0016042">
    <property type="term" value="P:lipid catabolic process"/>
    <property type="evidence" value="ECO:0007669"/>
    <property type="project" value="UniProtKB-KW"/>
</dbReference>
<evidence type="ECO:0000256" key="4">
    <source>
        <dbReference type="ARBA" id="ARBA00008664"/>
    </source>
</evidence>
<evidence type="ECO:0000256" key="10">
    <source>
        <dbReference type="ARBA" id="ARBA00023098"/>
    </source>
</evidence>
<evidence type="ECO:0000259" key="12">
    <source>
        <dbReference type="PROSITE" id="PS50035"/>
    </source>
</evidence>
<dbReference type="PROSITE" id="PS50035">
    <property type="entry name" value="PLD"/>
    <property type="match status" value="1"/>
</dbReference>
<dbReference type="EMBL" id="NHSJ01000046">
    <property type="protein sequence ID" value="PPQ31960.1"/>
    <property type="molecule type" value="Genomic_DNA"/>
</dbReference>
<protein>
    <recommendedName>
        <fullName evidence="6">Phospholipase D</fullName>
        <ecNumber evidence="5">3.1.4.4</ecNumber>
    </recommendedName>
    <alternativeName>
        <fullName evidence="11">Choline phosphatase</fullName>
    </alternativeName>
</protein>
<gene>
    <name evidence="13" type="ORF">CCR94_07645</name>
</gene>
<dbReference type="Pfam" id="PF13091">
    <property type="entry name" value="PLDc_2"/>
    <property type="match status" value="1"/>
</dbReference>
<comment type="subcellular location">
    <subcellularLocation>
        <location evidence="3">Secreted</location>
    </subcellularLocation>
</comment>
<dbReference type="GO" id="GO:0004630">
    <property type="term" value="F:phospholipase D activity"/>
    <property type="evidence" value="ECO:0007669"/>
    <property type="project" value="UniProtKB-EC"/>
</dbReference>